<dbReference type="AlphaFoldDB" id="A0A1Q5SLG8"/>
<name>A0A1Q5SLG8_9BACL</name>
<gene>
    <name evidence="1" type="ORF">BRO54_3520</name>
</gene>
<sequence length="43" mass="4857">MSRNGAVTPDWQFTVEVQEGETIIYKVCERRIVGSRGVGRPYA</sequence>
<reference evidence="1 2" key="1">
    <citation type="submission" date="2016-11" db="EMBL/GenBank/DDBJ databases">
        <authorList>
            <person name="Kadnikov V."/>
            <person name="Nazina T."/>
        </authorList>
    </citation>
    <scope>NUCLEOTIDE SEQUENCE [LARGE SCALE GENOMIC DNA]</scope>
    <source>
        <strain evidence="1 2">1017</strain>
    </source>
</reference>
<dbReference type="Proteomes" id="UP000186030">
    <property type="component" value="Unassembled WGS sequence"/>
</dbReference>
<reference evidence="2" key="2">
    <citation type="submission" date="2017-01" db="EMBL/GenBank/DDBJ databases">
        <title>Genome sequencing and annotation of Geobacillus sp. 1017, a Hydrocarbon-Oxidizing Thermophilic Bacterium Isolated from a Heavy Oil Reservoir (China).</title>
        <authorList>
            <person name="Kadnikov V.V."/>
            <person name="Mardanov A.V."/>
            <person name="Poltaraus A.B."/>
            <person name="Sokolova D.S."/>
            <person name="Semenova E.M."/>
            <person name="Ravin N.V."/>
            <person name="Tourova T.P."/>
            <person name="Nazina T.N."/>
        </authorList>
    </citation>
    <scope>NUCLEOTIDE SEQUENCE [LARGE SCALE GENOMIC DNA]</scope>
    <source>
        <strain evidence="2">1017</strain>
    </source>
</reference>
<organism evidence="1 2">
    <name type="scientific">Geobacillus proteiniphilus</name>
    <dbReference type="NCBI Taxonomy" id="860353"/>
    <lineage>
        <taxon>Bacteria</taxon>
        <taxon>Bacillati</taxon>
        <taxon>Bacillota</taxon>
        <taxon>Bacilli</taxon>
        <taxon>Bacillales</taxon>
        <taxon>Anoxybacillaceae</taxon>
        <taxon>Geobacillus</taxon>
    </lineage>
</organism>
<protein>
    <submittedName>
        <fullName evidence="1">Maltodextrin glucosidase</fullName>
    </submittedName>
</protein>
<evidence type="ECO:0000313" key="1">
    <source>
        <dbReference type="EMBL" id="OKO88864.1"/>
    </source>
</evidence>
<accession>A0A1Q5SLG8</accession>
<evidence type="ECO:0000313" key="2">
    <source>
        <dbReference type="Proteomes" id="UP000186030"/>
    </source>
</evidence>
<comment type="caution">
    <text evidence="1">The sequence shown here is derived from an EMBL/GenBank/DDBJ whole genome shotgun (WGS) entry which is preliminary data.</text>
</comment>
<dbReference type="EMBL" id="MQMG01000066">
    <property type="protein sequence ID" value="OKO88864.1"/>
    <property type="molecule type" value="Genomic_DNA"/>
</dbReference>
<proteinExistence type="predicted"/>